<accession>A0A381SJR5</accession>
<protein>
    <submittedName>
        <fullName evidence="1">Uncharacterized protein</fullName>
    </submittedName>
</protein>
<dbReference type="EMBL" id="UINC01003120">
    <property type="protein sequence ID" value="SVA03518.1"/>
    <property type="molecule type" value="Genomic_DNA"/>
</dbReference>
<name>A0A381SJR5_9ZZZZ</name>
<dbReference type="AlphaFoldDB" id="A0A381SJR5"/>
<reference evidence="1" key="1">
    <citation type="submission" date="2018-05" db="EMBL/GenBank/DDBJ databases">
        <authorList>
            <person name="Lanie J.A."/>
            <person name="Ng W.-L."/>
            <person name="Kazmierczak K.M."/>
            <person name="Andrzejewski T.M."/>
            <person name="Davidsen T.M."/>
            <person name="Wayne K.J."/>
            <person name="Tettelin H."/>
            <person name="Glass J.I."/>
            <person name="Rusch D."/>
            <person name="Podicherti R."/>
            <person name="Tsui H.-C.T."/>
            <person name="Winkler M.E."/>
        </authorList>
    </citation>
    <scope>NUCLEOTIDE SEQUENCE</scope>
</reference>
<evidence type="ECO:0000313" key="1">
    <source>
        <dbReference type="EMBL" id="SVA03518.1"/>
    </source>
</evidence>
<proteinExistence type="predicted"/>
<organism evidence="1">
    <name type="scientific">marine metagenome</name>
    <dbReference type="NCBI Taxonomy" id="408172"/>
    <lineage>
        <taxon>unclassified sequences</taxon>
        <taxon>metagenomes</taxon>
        <taxon>ecological metagenomes</taxon>
    </lineage>
</organism>
<sequence length="101" mass="11708">MDVHILGIGKDQYNEYLNQMVEGRVLPWMEDSQNEGYPVWTDWDASQRYVYFLNRGGIVDTTFNITPYSPSNPADYAYIMGLILELRTDDVPSSVFDVNFK</sequence>
<gene>
    <name evidence="1" type="ORF">METZ01_LOCUS56372</name>
</gene>